<dbReference type="Pfam" id="PF01712">
    <property type="entry name" value="dNK"/>
    <property type="match status" value="1"/>
</dbReference>
<dbReference type="InterPro" id="IPR015828">
    <property type="entry name" value="NDUFA10"/>
</dbReference>
<evidence type="ECO:0000256" key="14">
    <source>
        <dbReference type="SAM" id="MobiDB-lite"/>
    </source>
</evidence>
<evidence type="ECO:0000256" key="6">
    <source>
        <dbReference type="ARBA" id="ARBA00022448"/>
    </source>
</evidence>
<dbReference type="PANTHER" id="PTHR10513">
    <property type="entry name" value="DEOXYNUCLEOSIDE KINASE"/>
    <property type="match status" value="1"/>
</dbReference>
<organism evidence="16 17">
    <name type="scientific">Gryllus longicercus</name>
    <dbReference type="NCBI Taxonomy" id="2509291"/>
    <lineage>
        <taxon>Eukaryota</taxon>
        <taxon>Metazoa</taxon>
        <taxon>Ecdysozoa</taxon>
        <taxon>Arthropoda</taxon>
        <taxon>Hexapoda</taxon>
        <taxon>Insecta</taxon>
        <taxon>Pterygota</taxon>
        <taxon>Neoptera</taxon>
        <taxon>Polyneoptera</taxon>
        <taxon>Orthoptera</taxon>
        <taxon>Ensifera</taxon>
        <taxon>Gryllidea</taxon>
        <taxon>Grylloidea</taxon>
        <taxon>Gryllidae</taxon>
        <taxon>Gryllinae</taxon>
        <taxon>Gryllus</taxon>
    </lineage>
</organism>
<keyword evidence="11 13" id="KW-0249">Electron transport</keyword>
<keyword evidence="17" id="KW-1185">Reference proteome</keyword>
<proteinExistence type="inferred from homology"/>
<gene>
    <name evidence="16" type="ORF">R5R35_012313</name>
</gene>
<evidence type="ECO:0000256" key="13">
    <source>
        <dbReference type="PIRNR" id="PIRNR000543"/>
    </source>
</evidence>
<dbReference type="InterPro" id="IPR050566">
    <property type="entry name" value="Deoxyribonucleoside_kinase"/>
</dbReference>
<evidence type="ECO:0000256" key="3">
    <source>
        <dbReference type="ARBA" id="ARBA00004305"/>
    </source>
</evidence>
<evidence type="ECO:0000256" key="11">
    <source>
        <dbReference type="ARBA" id="ARBA00022982"/>
    </source>
</evidence>
<evidence type="ECO:0000256" key="5">
    <source>
        <dbReference type="ARBA" id="ARBA00017279"/>
    </source>
</evidence>
<evidence type="ECO:0000256" key="2">
    <source>
        <dbReference type="ARBA" id="ARBA00003195"/>
    </source>
</evidence>
<feature type="domain" description="Deoxynucleoside kinase" evidence="15">
    <location>
        <begin position="88"/>
        <end position="315"/>
    </location>
</feature>
<dbReference type="PIRSF" id="PIRSF000543">
    <property type="entry name" value="NADH_UQ_42KD"/>
    <property type="match status" value="1"/>
</dbReference>
<evidence type="ECO:0000256" key="7">
    <source>
        <dbReference type="ARBA" id="ARBA00022630"/>
    </source>
</evidence>
<evidence type="ECO:0000313" key="17">
    <source>
        <dbReference type="Proteomes" id="UP001378592"/>
    </source>
</evidence>
<dbReference type="Gene3D" id="3.40.50.300">
    <property type="entry name" value="P-loop containing nucleotide triphosphate hydrolases"/>
    <property type="match status" value="1"/>
</dbReference>
<comment type="caution">
    <text evidence="16">The sequence shown here is derived from an EMBL/GenBank/DDBJ whole genome shotgun (WGS) entry which is preliminary data.</text>
</comment>
<dbReference type="SUPFAM" id="SSF52540">
    <property type="entry name" value="P-loop containing nucleoside triphosphate hydrolases"/>
    <property type="match status" value="1"/>
</dbReference>
<dbReference type="Proteomes" id="UP001378592">
    <property type="component" value="Unassembled WGS sequence"/>
</dbReference>
<evidence type="ECO:0000256" key="10">
    <source>
        <dbReference type="ARBA" id="ARBA00022946"/>
    </source>
</evidence>
<dbReference type="GO" id="GO:0005759">
    <property type="term" value="C:mitochondrial matrix"/>
    <property type="evidence" value="ECO:0007669"/>
    <property type="project" value="UniProtKB-SubCell"/>
</dbReference>
<comment type="function">
    <text evidence="2 13">Accessory subunit of the mitochondrial membrane respiratory chain NADH dehydrogenase (Complex I), that is believed not to be involved in catalysis. Complex I functions in the transfer of electrons from NADH to the respiratory chain. The immediate electron acceptor for the enzyme is believed to be ubiquinone.</text>
</comment>
<keyword evidence="9 13" id="KW-0274">FAD</keyword>
<feature type="compositionally biased region" description="Basic and acidic residues" evidence="14">
    <location>
        <begin position="398"/>
        <end position="410"/>
    </location>
</feature>
<keyword evidence="12 13" id="KW-0496">Mitochondrion</keyword>
<sequence>MAWVIKGTSLGKLLNVSLNQSGVLNNSLRGACIPQIFAIQTANISGKALRDKARKRPPPYPYKSKTYGFWNALFDKTTWRFDDNSKIIVVEGPIGVGKTTFAKALADDLEMLHLPECNMDMKYINDYGFDIRQLDPQLPESCQSFDIQKFYDNPNHQNVASFQIEMYRLRYEQYLDALSHLLSTGQGVVMERCAFSDFVFLEAMHKAGYISRGARSVYYDISKNTIPELLRPHLVIYLDIPVKKVQERIKKRNIPYEVNSKVLTPKYLSDVEEFYKLRFLKEISQHSELLVYDWSDFGDVEVVIEDIERIDFDQYDKYELKLRDWRLADEWAWCELRQKYTKGRHFLMNNFLVPRLDVPELLIPAGDIVQRDLVYSQTPSMKHSRGFNADAGDTGLLFKDKEPPKEQLHS</sequence>
<dbReference type="EMBL" id="JAZDUA010000501">
    <property type="protein sequence ID" value="KAK7791763.1"/>
    <property type="molecule type" value="Genomic_DNA"/>
</dbReference>
<dbReference type="PANTHER" id="PTHR10513:SF15">
    <property type="entry name" value="NADH DEHYDROGENASE [UBIQUINONE] 1 ALPHA SUBCOMPLEX SUBUNIT 10, MITOCHONDRIAL"/>
    <property type="match status" value="1"/>
</dbReference>
<reference evidence="16 17" key="1">
    <citation type="submission" date="2024-03" db="EMBL/GenBank/DDBJ databases">
        <title>The genome assembly and annotation of the cricket Gryllus longicercus Weissman &amp; Gray.</title>
        <authorList>
            <person name="Szrajer S."/>
            <person name="Gray D."/>
            <person name="Ylla G."/>
        </authorList>
    </citation>
    <scope>NUCLEOTIDE SEQUENCE [LARGE SCALE GENOMIC DNA]</scope>
    <source>
        <strain evidence="16">DAG 2021-001</strain>
        <tissue evidence="16">Whole body minus gut</tissue>
    </source>
</reference>
<feature type="region of interest" description="Disordered" evidence="14">
    <location>
        <begin position="383"/>
        <end position="410"/>
    </location>
</feature>
<evidence type="ECO:0000259" key="15">
    <source>
        <dbReference type="Pfam" id="PF01712"/>
    </source>
</evidence>
<evidence type="ECO:0000256" key="4">
    <source>
        <dbReference type="ARBA" id="ARBA00008606"/>
    </source>
</evidence>
<dbReference type="FunFam" id="3.40.50.300:FF:001768">
    <property type="entry name" value="NADH dehydrogenase [ubiquinone] 1 alpha subcomplex subunit 10, mitochondrial"/>
    <property type="match status" value="1"/>
</dbReference>
<comment type="subcellular location">
    <subcellularLocation>
        <location evidence="3 13">Mitochondrion matrix</location>
    </subcellularLocation>
</comment>
<keyword evidence="8 13" id="KW-0679">Respiratory chain</keyword>
<accession>A0AAN9VI45</accession>
<comment type="similarity">
    <text evidence="4 13">Belongs to the complex I NDUFA10 subunit family.</text>
</comment>
<evidence type="ECO:0000256" key="12">
    <source>
        <dbReference type="ARBA" id="ARBA00023128"/>
    </source>
</evidence>
<dbReference type="AlphaFoldDB" id="A0AAN9VI45"/>
<evidence type="ECO:0000256" key="1">
    <source>
        <dbReference type="ARBA" id="ARBA00001974"/>
    </source>
</evidence>
<dbReference type="GO" id="GO:0006120">
    <property type="term" value="P:mitochondrial electron transport, NADH to ubiquinone"/>
    <property type="evidence" value="ECO:0007669"/>
    <property type="project" value="InterPro"/>
</dbReference>
<comment type="cofactor">
    <cofactor evidence="1 13">
        <name>FAD</name>
        <dbReference type="ChEBI" id="CHEBI:57692"/>
    </cofactor>
</comment>
<protein>
    <recommendedName>
        <fullName evidence="5 13">NADH dehydrogenase [ubiquinone] 1 alpha subcomplex subunit 10, mitochondrial</fullName>
    </recommendedName>
</protein>
<dbReference type="InterPro" id="IPR031314">
    <property type="entry name" value="DNK_dom"/>
</dbReference>
<name>A0AAN9VI45_9ORTH</name>
<evidence type="ECO:0000256" key="9">
    <source>
        <dbReference type="ARBA" id="ARBA00022827"/>
    </source>
</evidence>
<keyword evidence="10" id="KW-0809">Transit peptide</keyword>
<evidence type="ECO:0000313" key="16">
    <source>
        <dbReference type="EMBL" id="KAK7791763.1"/>
    </source>
</evidence>
<dbReference type="InterPro" id="IPR027417">
    <property type="entry name" value="P-loop_NTPase"/>
</dbReference>
<keyword evidence="6 13" id="KW-0813">Transport</keyword>
<evidence type="ECO:0000256" key="8">
    <source>
        <dbReference type="ARBA" id="ARBA00022660"/>
    </source>
</evidence>
<keyword evidence="7 13" id="KW-0285">Flavoprotein</keyword>